<name>A0A8H6AKH9_9HELO</name>
<feature type="region of interest" description="Disordered" evidence="1">
    <location>
        <begin position="164"/>
        <end position="183"/>
    </location>
</feature>
<reference evidence="2 3" key="1">
    <citation type="journal article" date="2020" name="Phytopathology">
        <title>A high-quality genome resource of Botrytis fragariae, a new and rapidly spreading fungal pathogen causing strawberry gray mold in the U.S.A.</title>
        <authorList>
            <person name="Wu Y."/>
            <person name="Saski C.A."/>
            <person name="Schnabel G."/>
            <person name="Xiao S."/>
            <person name="Hu M."/>
        </authorList>
    </citation>
    <scope>NUCLEOTIDE SEQUENCE [LARGE SCALE GENOMIC DNA]</scope>
    <source>
        <strain evidence="2 3">BVB16</strain>
    </source>
</reference>
<protein>
    <submittedName>
        <fullName evidence="2">Uncharacterized protein</fullName>
    </submittedName>
</protein>
<dbReference type="OrthoDB" id="3554937at2759"/>
<dbReference type="RefSeq" id="XP_037187879.1">
    <property type="nucleotide sequence ID" value="XM_037342221.1"/>
</dbReference>
<proteinExistence type="predicted"/>
<comment type="caution">
    <text evidence="2">The sequence shown here is derived from an EMBL/GenBank/DDBJ whole genome shotgun (WGS) entry which is preliminary data.</text>
</comment>
<organism evidence="2 3">
    <name type="scientific">Botrytis fragariae</name>
    <dbReference type="NCBI Taxonomy" id="1964551"/>
    <lineage>
        <taxon>Eukaryota</taxon>
        <taxon>Fungi</taxon>
        <taxon>Dikarya</taxon>
        <taxon>Ascomycota</taxon>
        <taxon>Pezizomycotina</taxon>
        <taxon>Leotiomycetes</taxon>
        <taxon>Helotiales</taxon>
        <taxon>Sclerotiniaceae</taxon>
        <taxon>Botrytis</taxon>
    </lineage>
</organism>
<dbReference type="AlphaFoldDB" id="A0A8H6AKH9"/>
<evidence type="ECO:0000313" key="3">
    <source>
        <dbReference type="Proteomes" id="UP000531561"/>
    </source>
</evidence>
<sequence>MCRSITYRYSICTHSWRPYVIFCSNPIKDTSTDIDNTNTCPAYKIKYERRVIKSGNGLCAMCWEKQERKEKYVKERERILEGKMKERIVVKEERGVERRFREKNGEGKDGGREKEDARILEYIDEELEVVLEERVRYLRRDNEESEMLLQETEKKTWILEGNGGVRKKLDGSERKDASYGRLG</sequence>
<evidence type="ECO:0000313" key="2">
    <source>
        <dbReference type="EMBL" id="KAF5868930.1"/>
    </source>
</evidence>
<accession>A0A8H6AKH9</accession>
<gene>
    <name evidence="2" type="ORF">Bfra_011895</name>
</gene>
<evidence type="ECO:0000256" key="1">
    <source>
        <dbReference type="SAM" id="MobiDB-lite"/>
    </source>
</evidence>
<dbReference type="Proteomes" id="UP000531561">
    <property type="component" value="Unassembled WGS sequence"/>
</dbReference>
<dbReference type="EMBL" id="JABFCT010000019">
    <property type="protein sequence ID" value="KAF5868930.1"/>
    <property type="molecule type" value="Genomic_DNA"/>
</dbReference>
<dbReference type="GeneID" id="59265913"/>
<feature type="compositionally biased region" description="Basic and acidic residues" evidence="1">
    <location>
        <begin position="167"/>
        <end position="183"/>
    </location>
</feature>
<keyword evidence="3" id="KW-1185">Reference proteome</keyword>